<keyword evidence="2" id="KW-0732">Signal</keyword>
<dbReference type="AlphaFoldDB" id="A0A1W2TDA2"/>
<sequence>MAMAMAMASASTLLLVSLHTALGFGSKTTVNPAGTGYASIPATSPYGYTETRPYVDHKPQSSQSMPSALSHLSPGMFAGNNNTIEALQPFSDYTGLQPNRSIATGHWSVQPTTSREGMVYPVNAASQGCPAQPGHQSGSPTSPTSRITKIQAFATSPSDGHEGPGRQFCATQTHVHHEVDRSRMQTQSRELDFVPSGQRPPPARRGPFRNQHDRERTAETRRIGSCIRCRMQRIRCETNPDDKGGTCLTCLRVSNVKVWRMPCLRYKITDVRLFKPGPVKGHEWTRRWVEGVPDDISQWASMETRRVKVTEGYTDQAVELRVRQFVPQEGDSLERSWVYNGVRRRVTIPAYAIVNLEEAKGAYSNYINRSLPECCKKILGGKDKLLAATYWAALKAARDPVTDEKEKEILRKVLQLWMAIRMTTKSTVIVGDETLGMTPDIMDETSPLQGKIPLPPVMGAQIELVLIHQIQASLRREMLENLQAMTQANKQHTWFTTYLITFILLHNVALLCQHDSGYARKHGMKARFAREDVVREYQVGANILLAYFHYCNKGIYPFSTECKEQDLTTLAALNETKAQFIKQTKLHVERHRKSWAKLRESNDYENDFYFISQMYEENWSPQPTI</sequence>
<proteinExistence type="predicted"/>
<dbReference type="OrthoDB" id="3474066at2759"/>
<feature type="signal peptide" evidence="2">
    <location>
        <begin position="1"/>
        <end position="23"/>
    </location>
</feature>
<dbReference type="PANTHER" id="PTHR35392">
    <property type="entry name" value="ZN(II)2CYS6 TRANSCRIPTION FACTOR (EUROFUNG)-RELATED-RELATED"/>
    <property type="match status" value="1"/>
</dbReference>
<dbReference type="STRING" id="77044.A0A1W2TDA2"/>
<protein>
    <submittedName>
        <fullName evidence="3">Putative glucose transport transcription regulator RGT1</fullName>
    </submittedName>
</protein>
<organism evidence="3">
    <name type="scientific">Rosellinia necatrix</name>
    <name type="common">White root-rot fungus</name>
    <dbReference type="NCBI Taxonomy" id="77044"/>
    <lineage>
        <taxon>Eukaryota</taxon>
        <taxon>Fungi</taxon>
        <taxon>Dikarya</taxon>
        <taxon>Ascomycota</taxon>
        <taxon>Pezizomycotina</taxon>
        <taxon>Sordariomycetes</taxon>
        <taxon>Xylariomycetidae</taxon>
        <taxon>Xylariales</taxon>
        <taxon>Xylariaceae</taxon>
        <taxon>Rosellinia</taxon>
    </lineage>
</organism>
<keyword evidence="4" id="KW-1185">Reference proteome</keyword>
<dbReference type="InterPro" id="IPR052973">
    <property type="entry name" value="Fungal_sec-metab_reg_TF"/>
</dbReference>
<evidence type="ECO:0000313" key="3">
    <source>
        <dbReference type="EMBL" id="GAP85969.2"/>
    </source>
</evidence>
<reference evidence="3" key="1">
    <citation type="submission" date="2016-03" db="EMBL/GenBank/DDBJ databases">
        <title>Draft genome sequence of Rosellinia necatrix.</title>
        <authorList>
            <person name="Kanematsu S."/>
        </authorList>
    </citation>
    <scope>NUCLEOTIDE SEQUENCE [LARGE SCALE GENOMIC DNA]</scope>
    <source>
        <strain evidence="3">W97</strain>
    </source>
</reference>
<dbReference type="OMA" id="WLTIYLT"/>
<feature type="compositionally biased region" description="Basic and acidic residues" evidence="1">
    <location>
        <begin position="210"/>
        <end position="219"/>
    </location>
</feature>
<dbReference type="EMBL" id="DF977448">
    <property type="protein sequence ID" value="GAP85969.2"/>
    <property type="molecule type" value="Genomic_DNA"/>
</dbReference>
<gene>
    <name evidence="3" type="ORF">SAMD00023353_0300760</name>
</gene>
<accession>A0A1W2TDA2</accession>
<dbReference type="Proteomes" id="UP000054516">
    <property type="component" value="Unassembled WGS sequence"/>
</dbReference>
<evidence type="ECO:0000313" key="4">
    <source>
        <dbReference type="Proteomes" id="UP000054516"/>
    </source>
</evidence>
<evidence type="ECO:0000256" key="2">
    <source>
        <dbReference type="SAM" id="SignalP"/>
    </source>
</evidence>
<feature type="region of interest" description="Disordered" evidence="1">
    <location>
        <begin position="178"/>
        <end position="219"/>
    </location>
</feature>
<name>A0A1W2TDA2_ROSNE</name>
<dbReference type="PANTHER" id="PTHR35392:SF3">
    <property type="entry name" value="ZN(2)-C6 FUNGAL-TYPE DOMAIN-CONTAINING PROTEIN"/>
    <property type="match status" value="1"/>
</dbReference>
<evidence type="ECO:0000256" key="1">
    <source>
        <dbReference type="SAM" id="MobiDB-lite"/>
    </source>
</evidence>
<feature type="chain" id="PRO_5013297788" evidence="2">
    <location>
        <begin position="24"/>
        <end position="625"/>
    </location>
</feature>